<evidence type="ECO:0000256" key="2">
    <source>
        <dbReference type="ARBA" id="ARBA00022630"/>
    </source>
</evidence>
<dbReference type="Pfam" id="PF00732">
    <property type="entry name" value="GMC_oxred_N"/>
    <property type="match status" value="1"/>
</dbReference>
<dbReference type="AlphaFoldDB" id="A0A4Y6UE96"/>
<evidence type="ECO:0000313" key="7">
    <source>
        <dbReference type="EMBL" id="QDH14345.1"/>
    </source>
</evidence>
<gene>
    <name evidence="7" type="ORF">E3E12_03575</name>
</gene>
<dbReference type="PANTHER" id="PTHR46056:SF12">
    <property type="entry name" value="LONG-CHAIN-ALCOHOL OXIDASE"/>
    <property type="match status" value="1"/>
</dbReference>
<keyword evidence="3" id="KW-0274">FAD</keyword>
<dbReference type="PANTHER" id="PTHR46056">
    <property type="entry name" value="LONG-CHAIN-ALCOHOL OXIDASE"/>
    <property type="match status" value="1"/>
</dbReference>
<sequence length="600" mass="66036">MPRKADVVIVGSGWAGSIMAHQLHRAGLSVVVLERGPMRKTAIDGAYPYSIDELRANVRKRLFENLAPQTVTIRNTPHQQALPYRQLGAFLPGTGLGGGGLHWAGCMFRAMPDDLRLRSAIIERYGRKFIPKDMNLQDYGVTYDELEPFFNQAEYVFGASGEAWTVRGKRAGNGDPFAPDRSKPFPLPPLREVYSAALFRKGAAACGYHPYVIPAANASRPYTNSYGCQLGPCNFCGYCSGYDCFLYSKASPNICIWPALWGKKNFTLRTDAHVLKVDLARSPAGQGLKEAKAVEWYDGETGTHQRTEAGMVILAGFQLSNVHLMLLSGIGQPYDPVRNTGVVGRNFVYQTITSSRVWLRPDQHTNQFIGAGGGGVAIDDFNCTNFDHGPLGFIGGSPIWVNQSGLKPIEAMTGAGGHGQPRWGSDFKHQALETYRHSIGMDAHGSNMAYRDVWLDLDPTWKNDWGQPLMRMTFTWHDNDIRMNRFVTSHIPRIAEAMGAVRVEVGSLKPGEPFDVTQYKTTHLAGGAVMGTDPRTSALNRYLQCWDVPNVFVVGSNAFPQGMGYNPTGLVAALAYWSAHHIVTDYLKNPRPLCGRGVSS</sequence>
<evidence type="ECO:0000256" key="3">
    <source>
        <dbReference type="ARBA" id="ARBA00022827"/>
    </source>
</evidence>
<dbReference type="InterPro" id="IPR000172">
    <property type="entry name" value="GMC_OxRdtase_N"/>
</dbReference>
<evidence type="ECO:0000313" key="8">
    <source>
        <dbReference type="Proteomes" id="UP000318709"/>
    </source>
</evidence>
<comment type="similarity">
    <text evidence="1">Belongs to the GMC oxidoreductase family.</text>
</comment>
<evidence type="ECO:0000259" key="5">
    <source>
        <dbReference type="Pfam" id="PF00732"/>
    </source>
</evidence>
<keyword evidence="8" id="KW-1185">Reference proteome</keyword>
<accession>A0A4Y6UE96</accession>
<dbReference type="InterPro" id="IPR007867">
    <property type="entry name" value="GMC_OxRtase_C"/>
</dbReference>
<dbReference type="Gene3D" id="3.50.50.60">
    <property type="entry name" value="FAD/NAD(P)-binding domain"/>
    <property type="match status" value="2"/>
</dbReference>
<keyword evidence="2" id="KW-0285">Flavoprotein</keyword>
<proteinExistence type="inferred from homology"/>
<evidence type="ECO:0000256" key="1">
    <source>
        <dbReference type="ARBA" id="ARBA00010790"/>
    </source>
</evidence>
<reference evidence="7 8" key="1">
    <citation type="submission" date="2019-03" db="EMBL/GenBank/DDBJ databases">
        <title>The complete genome sequence of Swingsia_sp. F3b2 LMG30590(T).</title>
        <authorList>
            <person name="Chua K.-O."/>
            <person name="Chan K.-G."/>
            <person name="See-Too W.-S."/>
        </authorList>
    </citation>
    <scope>NUCLEOTIDE SEQUENCE [LARGE SCALE GENOMIC DNA]</scope>
    <source>
        <strain evidence="7 8">F3b2</strain>
    </source>
</reference>
<dbReference type="GO" id="GO:0016614">
    <property type="term" value="F:oxidoreductase activity, acting on CH-OH group of donors"/>
    <property type="evidence" value="ECO:0007669"/>
    <property type="project" value="InterPro"/>
</dbReference>
<organism evidence="7 8">
    <name type="scientific">Formicincola oecophyllae</name>
    <dbReference type="NCBI Taxonomy" id="2558361"/>
    <lineage>
        <taxon>Bacteria</taxon>
        <taxon>Pseudomonadati</taxon>
        <taxon>Pseudomonadota</taxon>
        <taxon>Alphaproteobacteria</taxon>
        <taxon>Acetobacterales</taxon>
        <taxon>Acetobacteraceae</taxon>
        <taxon>Formicincola</taxon>
    </lineage>
</organism>
<dbReference type="Proteomes" id="UP000318709">
    <property type="component" value="Chromosome"/>
</dbReference>
<keyword evidence="4" id="KW-0560">Oxidoreductase</keyword>
<dbReference type="Pfam" id="PF13450">
    <property type="entry name" value="NAD_binding_8"/>
    <property type="match status" value="1"/>
</dbReference>
<dbReference type="OrthoDB" id="9798604at2"/>
<dbReference type="InterPro" id="IPR036188">
    <property type="entry name" value="FAD/NAD-bd_sf"/>
</dbReference>
<evidence type="ECO:0000256" key="4">
    <source>
        <dbReference type="ARBA" id="ARBA00023002"/>
    </source>
</evidence>
<evidence type="ECO:0000259" key="6">
    <source>
        <dbReference type="Pfam" id="PF05199"/>
    </source>
</evidence>
<dbReference type="EMBL" id="CP038231">
    <property type="protein sequence ID" value="QDH14345.1"/>
    <property type="molecule type" value="Genomic_DNA"/>
</dbReference>
<name>A0A4Y6UE96_9PROT</name>
<dbReference type="PRINTS" id="PR00420">
    <property type="entry name" value="RNGMNOXGNASE"/>
</dbReference>
<dbReference type="KEGG" id="swf:E3E12_03575"/>
<protein>
    <submittedName>
        <fullName evidence="7">GMC family oxidoreductase</fullName>
    </submittedName>
</protein>
<dbReference type="Pfam" id="PF05199">
    <property type="entry name" value="GMC_oxred_C"/>
    <property type="match status" value="1"/>
</dbReference>
<dbReference type="SUPFAM" id="SSF51905">
    <property type="entry name" value="FAD/NAD(P)-binding domain"/>
    <property type="match status" value="1"/>
</dbReference>
<dbReference type="GO" id="GO:0050660">
    <property type="term" value="F:flavin adenine dinucleotide binding"/>
    <property type="evidence" value="ECO:0007669"/>
    <property type="project" value="InterPro"/>
</dbReference>
<feature type="domain" description="Glucose-methanol-choline oxidoreductase C-terminal" evidence="6">
    <location>
        <begin position="462"/>
        <end position="575"/>
    </location>
</feature>
<feature type="domain" description="Glucose-methanol-choline oxidoreductase N-terminal" evidence="5">
    <location>
        <begin position="231"/>
        <end position="349"/>
    </location>
</feature>